<protein>
    <recommendedName>
        <fullName evidence="3">Co-chaperonin GroES</fullName>
    </recommendedName>
    <alternativeName>
        <fullName evidence="3">10 kDa chaperonin</fullName>
    </alternativeName>
    <alternativeName>
        <fullName evidence="3">Chaperonin-10</fullName>
        <shortName evidence="3">Cpn10</shortName>
    </alternativeName>
</protein>
<comment type="subcellular location">
    <subcellularLocation>
        <location evidence="3">Cytoplasm</location>
    </subcellularLocation>
</comment>
<keyword evidence="2 3" id="KW-0143">Chaperone</keyword>
<reference evidence="5 6" key="1">
    <citation type="journal article" date="2017" name="ISME J.">
        <title>Potential for microbial H2 and metal transformations associated with novel bacteria and archaea in deep terrestrial subsurface sediments.</title>
        <authorList>
            <person name="Hernsdorf A.W."/>
            <person name="Amano Y."/>
            <person name="Miyakawa K."/>
            <person name="Ise K."/>
            <person name="Suzuki Y."/>
            <person name="Anantharaman K."/>
            <person name="Probst A."/>
            <person name="Burstein D."/>
            <person name="Thomas B.C."/>
            <person name="Banfield J.F."/>
        </authorList>
    </citation>
    <scope>NUCLEOTIDE SEQUENCE [LARGE SCALE GENOMIC DNA]</scope>
    <source>
        <strain evidence="5">HGW-Dojkabacteria-1</strain>
    </source>
</reference>
<dbReference type="AlphaFoldDB" id="A0A2N2F2R1"/>
<dbReference type="GO" id="GO:0046872">
    <property type="term" value="F:metal ion binding"/>
    <property type="evidence" value="ECO:0007669"/>
    <property type="project" value="TreeGrafter"/>
</dbReference>
<comment type="function">
    <text evidence="3 4">Together with the chaperonin GroEL, plays an essential role in assisting protein folding. The GroEL-GroES system forms a nano-cage that allows encapsulation of the non-native substrate proteins and provides a physical environment optimized to promote and accelerate protein folding. GroES binds to the apical surface of the GroEL ring, thereby capping the opening of the GroEL channel.</text>
</comment>
<evidence type="ECO:0000256" key="1">
    <source>
        <dbReference type="ARBA" id="ARBA00006975"/>
    </source>
</evidence>
<evidence type="ECO:0000256" key="4">
    <source>
        <dbReference type="RuleBase" id="RU000535"/>
    </source>
</evidence>
<proteinExistence type="inferred from homology"/>
<comment type="similarity">
    <text evidence="1 3 4">Belongs to the GroES chaperonin family.</text>
</comment>
<dbReference type="GO" id="GO:0005737">
    <property type="term" value="C:cytoplasm"/>
    <property type="evidence" value="ECO:0007669"/>
    <property type="project" value="UniProtKB-SubCell"/>
</dbReference>
<dbReference type="PANTHER" id="PTHR10772:SF63">
    <property type="entry name" value="20 KDA CHAPERONIN, CHLOROPLASTIC"/>
    <property type="match status" value="1"/>
</dbReference>
<gene>
    <name evidence="3" type="primary">groES</name>
    <name evidence="3" type="synonym">groS</name>
    <name evidence="5" type="ORF">CVU76_00460</name>
</gene>
<dbReference type="SMART" id="SM00883">
    <property type="entry name" value="Cpn10"/>
    <property type="match status" value="1"/>
</dbReference>
<dbReference type="HAMAP" id="MF_00580">
    <property type="entry name" value="CH10"/>
    <property type="match status" value="1"/>
</dbReference>
<dbReference type="InterPro" id="IPR011032">
    <property type="entry name" value="GroES-like_sf"/>
</dbReference>
<dbReference type="InterPro" id="IPR037124">
    <property type="entry name" value="Chaperonin_GroES_sf"/>
</dbReference>
<evidence type="ECO:0000256" key="2">
    <source>
        <dbReference type="ARBA" id="ARBA00023186"/>
    </source>
</evidence>
<dbReference type="PANTHER" id="PTHR10772">
    <property type="entry name" value="10 KDA HEAT SHOCK PROTEIN"/>
    <property type="match status" value="1"/>
</dbReference>
<sequence length="100" mass="11089">MSSEIKIVPLGNRVVVKPQDVQEKTPGGLVIPPSANDEKRPAFGKVVKLGTGKDKEGKALKFDVKVGDLVYFKKYSPEEIEVENQEYYILDAEDILAIVK</sequence>
<dbReference type="GO" id="GO:0044183">
    <property type="term" value="F:protein folding chaperone"/>
    <property type="evidence" value="ECO:0007669"/>
    <property type="project" value="InterPro"/>
</dbReference>
<evidence type="ECO:0000313" key="5">
    <source>
        <dbReference type="EMBL" id="PKN02501.1"/>
    </source>
</evidence>
<dbReference type="GO" id="GO:0005524">
    <property type="term" value="F:ATP binding"/>
    <property type="evidence" value="ECO:0007669"/>
    <property type="project" value="InterPro"/>
</dbReference>
<dbReference type="GO" id="GO:0051082">
    <property type="term" value="F:unfolded protein binding"/>
    <property type="evidence" value="ECO:0007669"/>
    <property type="project" value="TreeGrafter"/>
</dbReference>
<dbReference type="Proteomes" id="UP000233417">
    <property type="component" value="Unassembled WGS sequence"/>
</dbReference>
<dbReference type="InterPro" id="IPR020818">
    <property type="entry name" value="Chaperonin_GroES"/>
</dbReference>
<evidence type="ECO:0000256" key="3">
    <source>
        <dbReference type="HAMAP-Rule" id="MF_00580"/>
    </source>
</evidence>
<dbReference type="InterPro" id="IPR018369">
    <property type="entry name" value="Chaprnonin_Cpn10_CS"/>
</dbReference>
<organism evidence="5 6">
    <name type="scientific">Candidatus Dojkabacteria bacterium HGW-Dojkabacteria-1</name>
    <dbReference type="NCBI Taxonomy" id="2013761"/>
    <lineage>
        <taxon>Bacteria</taxon>
        <taxon>Candidatus Dojkabacteria</taxon>
    </lineage>
</organism>
<comment type="caution">
    <text evidence="5">The sequence shown here is derived from an EMBL/GenBank/DDBJ whole genome shotgun (WGS) entry which is preliminary data.</text>
</comment>
<name>A0A2N2F2R1_9BACT</name>
<dbReference type="CDD" id="cd00320">
    <property type="entry name" value="cpn10"/>
    <property type="match status" value="1"/>
</dbReference>
<dbReference type="FunFam" id="2.30.33.40:FF:000001">
    <property type="entry name" value="10 kDa chaperonin"/>
    <property type="match status" value="1"/>
</dbReference>
<keyword evidence="3" id="KW-0963">Cytoplasm</keyword>
<dbReference type="SUPFAM" id="SSF50129">
    <property type="entry name" value="GroES-like"/>
    <property type="match status" value="1"/>
</dbReference>
<dbReference type="PROSITE" id="PS00681">
    <property type="entry name" value="CHAPERONINS_CPN10"/>
    <property type="match status" value="1"/>
</dbReference>
<dbReference type="GO" id="GO:0051087">
    <property type="term" value="F:protein-folding chaperone binding"/>
    <property type="evidence" value="ECO:0007669"/>
    <property type="project" value="TreeGrafter"/>
</dbReference>
<dbReference type="Gene3D" id="2.30.33.40">
    <property type="entry name" value="GroES chaperonin"/>
    <property type="match status" value="1"/>
</dbReference>
<accession>A0A2N2F2R1</accession>
<comment type="subunit">
    <text evidence="3">Heptamer of 7 subunits arranged in a ring. Interacts with the chaperonin GroEL.</text>
</comment>
<evidence type="ECO:0000313" key="6">
    <source>
        <dbReference type="Proteomes" id="UP000233417"/>
    </source>
</evidence>
<dbReference type="EMBL" id="PHAO01000001">
    <property type="protein sequence ID" value="PKN02501.1"/>
    <property type="molecule type" value="Genomic_DNA"/>
</dbReference>
<dbReference type="Pfam" id="PF00166">
    <property type="entry name" value="Cpn10"/>
    <property type="match status" value="1"/>
</dbReference>
<dbReference type="PRINTS" id="PR00297">
    <property type="entry name" value="CHAPERONIN10"/>
</dbReference>